<dbReference type="AlphaFoldDB" id="A0A016WYL9"/>
<protein>
    <submittedName>
        <fullName evidence="2">Uncharacterized protein</fullName>
    </submittedName>
</protein>
<organism evidence="2 3">
    <name type="scientific">Ancylostoma ceylanicum</name>
    <dbReference type="NCBI Taxonomy" id="53326"/>
    <lineage>
        <taxon>Eukaryota</taxon>
        <taxon>Metazoa</taxon>
        <taxon>Ecdysozoa</taxon>
        <taxon>Nematoda</taxon>
        <taxon>Chromadorea</taxon>
        <taxon>Rhabditida</taxon>
        <taxon>Rhabditina</taxon>
        <taxon>Rhabditomorpha</taxon>
        <taxon>Strongyloidea</taxon>
        <taxon>Ancylostomatidae</taxon>
        <taxon>Ancylostomatinae</taxon>
        <taxon>Ancylostoma</taxon>
    </lineage>
</organism>
<comment type="caution">
    <text evidence="2">The sequence shown here is derived from an EMBL/GenBank/DDBJ whole genome shotgun (WGS) entry which is preliminary data.</text>
</comment>
<sequence>MIETGSERHSIFLGMDPNCDAPGVSDAERTEDHDDINSVKLPRGSATSHDELDIVGVSTHDIDDLEKDVIQNILGEDVDSARGFELFTRSDSPLKCRCSPSTSSSGETSACGSGSDDEYIPMDGDNDMMSEGSFSEPADAEDECKQVPSLGRRQKTSKPKTTVSTYVDDSNDNDFKERLSTTFSSDVGDNTDYKELTDSLRISRQVWDRLYK</sequence>
<evidence type="ECO:0000313" key="2">
    <source>
        <dbReference type="EMBL" id="EYC44093.1"/>
    </source>
</evidence>
<evidence type="ECO:0000256" key="1">
    <source>
        <dbReference type="SAM" id="MobiDB-lite"/>
    </source>
</evidence>
<feature type="compositionally biased region" description="Acidic residues" evidence="1">
    <location>
        <begin position="115"/>
        <end position="128"/>
    </location>
</feature>
<feature type="region of interest" description="Disordered" evidence="1">
    <location>
        <begin position="1"/>
        <end position="48"/>
    </location>
</feature>
<dbReference type="STRING" id="53326.A0A016WYL9"/>
<reference evidence="3" key="1">
    <citation type="journal article" date="2015" name="Nat. Genet.">
        <title>The genome and transcriptome of the zoonotic hookworm Ancylostoma ceylanicum identify infection-specific gene families.</title>
        <authorList>
            <person name="Schwarz E.M."/>
            <person name="Hu Y."/>
            <person name="Antoshechkin I."/>
            <person name="Miller M.M."/>
            <person name="Sternberg P.W."/>
            <person name="Aroian R.V."/>
        </authorList>
    </citation>
    <scope>NUCLEOTIDE SEQUENCE</scope>
    <source>
        <strain evidence="3">HY135</strain>
    </source>
</reference>
<feature type="compositionally biased region" description="Basic and acidic residues" evidence="1">
    <location>
        <begin position="26"/>
        <end position="37"/>
    </location>
</feature>
<feature type="region of interest" description="Disordered" evidence="1">
    <location>
        <begin position="93"/>
        <end position="175"/>
    </location>
</feature>
<dbReference type="OrthoDB" id="5864833at2759"/>
<feature type="compositionally biased region" description="Low complexity" evidence="1">
    <location>
        <begin position="98"/>
        <end position="114"/>
    </location>
</feature>
<accession>A0A016WYL9</accession>
<gene>
    <name evidence="2" type="primary">Acey_s0472.g2064</name>
    <name evidence="2" type="ORF">Y032_0472g2064</name>
</gene>
<proteinExistence type="predicted"/>
<feature type="compositionally biased region" description="Polar residues" evidence="1">
    <location>
        <begin position="159"/>
        <end position="168"/>
    </location>
</feature>
<dbReference type="EMBL" id="JARK01000072">
    <property type="protein sequence ID" value="EYC44093.1"/>
    <property type="molecule type" value="Genomic_DNA"/>
</dbReference>
<dbReference type="Proteomes" id="UP000024635">
    <property type="component" value="Unassembled WGS sequence"/>
</dbReference>
<keyword evidence="3" id="KW-1185">Reference proteome</keyword>
<name>A0A016WYL9_9BILA</name>
<evidence type="ECO:0000313" key="3">
    <source>
        <dbReference type="Proteomes" id="UP000024635"/>
    </source>
</evidence>
<feature type="compositionally biased region" description="Basic and acidic residues" evidence="1">
    <location>
        <begin position="1"/>
        <end position="10"/>
    </location>
</feature>